<evidence type="ECO:0000256" key="2">
    <source>
        <dbReference type="ARBA" id="ARBA00022618"/>
    </source>
</evidence>
<evidence type="ECO:0000256" key="5">
    <source>
        <dbReference type="HAMAP-Rule" id="MF_02033"/>
    </source>
</evidence>
<accession>I4B814</accession>
<comment type="subunit">
    <text evidence="5">Self-interacts. Interacts with FtsZ.</text>
</comment>
<keyword evidence="4 5" id="KW-0131">Cell cycle</keyword>
<dbReference type="GO" id="GO:0043093">
    <property type="term" value="P:FtsZ-dependent cytokinesis"/>
    <property type="evidence" value="ECO:0007669"/>
    <property type="project" value="UniProtKB-UniRule"/>
</dbReference>
<evidence type="ECO:0000259" key="7">
    <source>
        <dbReference type="SMART" id="SM00842"/>
    </source>
</evidence>
<evidence type="ECO:0000256" key="3">
    <source>
        <dbReference type="ARBA" id="ARBA00023136"/>
    </source>
</evidence>
<dbReference type="GO" id="GO:0032153">
    <property type="term" value="C:cell division site"/>
    <property type="evidence" value="ECO:0007669"/>
    <property type="project" value="UniProtKB-UniRule"/>
</dbReference>
<dbReference type="PANTHER" id="PTHR32432">
    <property type="entry name" value="CELL DIVISION PROTEIN FTSA-RELATED"/>
    <property type="match status" value="1"/>
</dbReference>
<evidence type="ECO:0000313" key="9">
    <source>
        <dbReference type="Proteomes" id="UP000006048"/>
    </source>
</evidence>
<name>I4B814_TURPD</name>
<dbReference type="RefSeq" id="WP_014803923.1">
    <property type="nucleotide sequence ID" value="NC_018020.1"/>
</dbReference>
<keyword evidence="3 5" id="KW-0472">Membrane</keyword>
<dbReference type="HOGENOM" id="CLU_037850_3_2_12"/>
<dbReference type="SUPFAM" id="SSF53067">
    <property type="entry name" value="Actin-like ATPase domain"/>
    <property type="match status" value="2"/>
</dbReference>
<dbReference type="InterPro" id="IPR003494">
    <property type="entry name" value="SHS2_FtsA"/>
</dbReference>
<dbReference type="EMBL" id="CP002959">
    <property type="protein sequence ID" value="AFM13421.1"/>
    <property type="molecule type" value="Genomic_DNA"/>
</dbReference>
<dbReference type="Pfam" id="PF14450">
    <property type="entry name" value="FtsA"/>
    <property type="match status" value="2"/>
</dbReference>
<evidence type="ECO:0000313" key="8">
    <source>
        <dbReference type="EMBL" id="AFM13421.1"/>
    </source>
</evidence>
<dbReference type="Gene3D" id="3.30.420.40">
    <property type="match status" value="1"/>
</dbReference>
<comment type="function">
    <text evidence="5 6">Cell division protein that is involved in the assembly of the Z ring. May serve as a membrane anchor for the Z ring.</text>
</comment>
<dbReference type="Gene3D" id="3.30.1490.110">
    <property type="match status" value="1"/>
</dbReference>
<dbReference type="Proteomes" id="UP000006048">
    <property type="component" value="Chromosome"/>
</dbReference>
<sequence>MSYDSGISGGRIIAALDLGSSKTVAIVARVQSAEEVEVIGLGVVESRGVKSGSVTNIELTVKAIRDAIEEAELMSALDIDEVIINISGKNVHGANHSGMVTITGRDRIITHADVFRVIDTAQNVRIPADQEVLHVLSREFKVDDQAGIKDPLGMVGVRLDAQVHIVTAPISQLQNTEKAVEQAGVRVSNKVLSALASSQALITEAEKDLGVAICDIGSGVIDLIIYVDGGVEYSATICLGGQHVTQDLSIGLKTPIDAAEMLKKRRGTARAADVDPMEMVDVPSVGERPARQIPRRDLALIIEARMREMLELVDIEIMKSGRKNILAGGIIFTGGGAQLEGLVGLAEEVLQLGASVAYPKGLLGISDKVASPPYSTATGLLLYQARYGETETQKGTRNLFGKMKNWLQKNL</sequence>
<dbReference type="PIRSF" id="PIRSF003101">
    <property type="entry name" value="FtsA"/>
    <property type="match status" value="1"/>
</dbReference>
<feature type="domain" description="SHS2" evidence="7">
    <location>
        <begin position="13"/>
        <end position="201"/>
    </location>
</feature>
<dbReference type="STRING" id="869212.Turpa_2782"/>
<keyword evidence="9" id="KW-1185">Reference proteome</keyword>
<dbReference type="InterPro" id="IPR043129">
    <property type="entry name" value="ATPase_NBD"/>
</dbReference>
<dbReference type="NCBIfam" id="TIGR01174">
    <property type="entry name" value="ftsA"/>
    <property type="match status" value="1"/>
</dbReference>
<keyword evidence="2 5" id="KW-0132">Cell division</keyword>
<reference evidence="8 9" key="1">
    <citation type="submission" date="2012-06" db="EMBL/GenBank/DDBJ databases">
        <title>The complete chromosome of genome of Turneriella parva DSM 21527.</title>
        <authorList>
            <consortium name="US DOE Joint Genome Institute (JGI-PGF)"/>
            <person name="Lucas S."/>
            <person name="Han J."/>
            <person name="Lapidus A."/>
            <person name="Bruce D."/>
            <person name="Goodwin L."/>
            <person name="Pitluck S."/>
            <person name="Peters L."/>
            <person name="Kyrpides N."/>
            <person name="Mavromatis K."/>
            <person name="Ivanova N."/>
            <person name="Mikhailova N."/>
            <person name="Chertkov O."/>
            <person name="Detter J.C."/>
            <person name="Tapia R."/>
            <person name="Han C."/>
            <person name="Land M."/>
            <person name="Hauser L."/>
            <person name="Markowitz V."/>
            <person name="Cheng J.-F."/>
            <person name="Hugenholtz P."/>
            <person name="Woyke T."/>
            <person name="Wu D."/>
            <person name="Gronow S."/>
            <person name="Wellnitz S."/>
            <person name="Brambilla E."/>
            <person name="Klenk H.-P."/>
            <person name="Eisen J.A."/>
        </authorList>
    </citation>
    <scope>NUCLEOTIDE SEQUENCE [LARGE SCALE GENOMIC DNA]</scope>
    <source>
        <strain evidence="9">ATCC BAA-1111 / DSM 21527 / NCTC 11395 / H</strain>
    </source>
</reference>
<evidence type="ECO:0000256" key="4">
    <source>
        <dbReference type="ARBA" id="ARBA00023306"/>
    </source>
</evidence>
<keyword evidence="1 5" id="KW-1003">Cell membrane</keyword>
<gene>
    <name evidence="5" type="primary">ftsA</name>
    <name evidence="8" type="ordered locus">Turpa_2782</name>
</gene>
<protein>
    <recommendedName>
        <fullName evidence="5 6">Cell division protein FtsA</fullName>
    </recommendedName>
</protein>
<dbReference type="HAMAP" id="MF_02033">
    <property type="entry name" value="FtsA"/>
    <property type="match status" value="1"/>
</dbReference>
<dbReference type="CDD" id="cd24048">
    <property type="entry name" value="ASKHA_NBD_FtsA"/>
    <property type="match status" value="1"/>
</dbReference>
<dbReference type="Pfam" id="PF02491">
    <property type="entry name" value="SHS2_FTSA"/>
    <property type="match status" value="1"/>
</dbReference>
<keyword evidence="5" id="KW-0997">Cell inner membrane</keyword>
<dbReference type="SMART" id="SM00842">
    <property type="entry name" value="FtsA"/>
    <property type="match status" value="1"/>
</dbReference>
<comment type="subcellular location">
    <subcellularLocation>
        <location evidence="5">Cell inner membrane</location>
        <topology evidence="5">Peripheral membrane protein</topology>
        <orientation evidence="5">Cytoplasmic side</orientation>
    </subcellularLocation>
    <text evidence="5">Localizes to the Z ring in an FtsZ-dependent manner. Targeted to the membrane through a conserved C-terminal amphipathic helix.</text>
</comment>
<dbReference type="InterPro" id="IPR050696">
    <property type="entry name" value="FtsA/MreB"/>
</dbReference>
<evidence type="ECO:0000256" key="6">
    <source>
        <dbReference type="PIRNR" id="PIRNR003101"/>
    </source>
</evidence>
<dbReference type="GO" id="GO:0009898">
    <property type="term" value="C:cytoplasmic side of plasma membrane"/>
    <property type="evidence" value="ECO:0007669"/>
    <property type="project" value="UniProtKB-UniRule"/>
</dbReference>
<comment type="similarity">
    <text evidence="5 6">Belongs to the FtsA/MreB family.</text>
</comment>
<evidence type="ECO:0000256" key="1">
    <source>
        <dbReference type="ARBA" id="ARBA00022475"/>
    </source>
</evidence>
<dbReference type="PANTHER" id="PTHR32432:SF4">
    <property type="entry name" value="CELL DIVISION PROTEIN FTSA"/>
    <property type="match status" value="1"/>
</dbReference>
<dbReference type="KEGG" id="tpx:Turpa_2782"/>
<organism evidence="8 9">
    <name type="scientific">Turneriella parva (strain ATCC BAA-1111 / DSM 21527 / NCTC 11395 / H)</name>
    <name type="common">Leptospira parva</name>
    <dbReference type="NCBI Taxonomy" id="869212"/>
    <lineage>
        <taxon>Bacteria</taxon>
        <taxon>Pseudomonadati</taxon>
        <taxon>Spirochaetota</taxon>
        <taxon>Spirochaetia</taxon>
        <taxon>Leptospirales</taxon>
        <taxon>Leptospiraceae</taxon>
        <taxon>Turneriella</taxon>
    </lineage>
</organism>
<dbReference type="InterPro" id="IPR020823">
    <property type="entry name" value="Cell_div_FtsA"/>
</dbReference>
<proteinExistence type="inferred from homology"/>
<dbReference type="AlphaFoldDB" id="I4B814"/>